<dbReference type="GO" id="GO:0006220">
    <property type="term" value="P:pyrimidine nucleotide metabolic process"/>
    <property type="evidence" value="ECO:0007669"/>
    <property type="project" value="UniProtKB-UniRule"/>
</dbReference>
<dbReference type="NCBIfam" id="TIGR00017">
    <property type="entry name" value="cmk"/>
    <property type="match status" value="1"/>
</dbReference>
<dbReference type="GO" id="GO:0036431">
    <property type="term" value="F:dCMP kinase activity"/>
    <property type="evidence" value="ECO:0007669"/>
    <property type="project" value="InterPro"/>
</dbReference>
<dbReference type="PANTHER" id="PTHR21299:SF2">
    <property type="entry name" value="CYTIDYLATE KINASE"/>
    <property type="match status" value="1"/>
</dbReference>
<dbReference type="Pfam" id="PF02224">
    <property type="entry name" value="Cytidylate_kin"/>
    <property type="match status" value="1"/>
</dbReference>
<accession>D5MF99</accession>
<dbReference type="GO" id="GO:0036430">
    <property type="term" value="F:CMP kinase activity"/>
    <property type="evidence" value="ECO:0007669"/>
    <property type="project" value="RHEA"/>
</dbReference>
<dbReference type="InterPro" id="IPR027417">
    <property type="entry name" value="P-loop_NTPase"/>
</dbReference>
<keyword evidence="3 8" id="KW-0547">Nucleotide-binding</keyword>
<feature type="domain" description="Cytidylate kinase" evidence="9">
    <location>
        <begin position="10"/>
        <end position="223"/>
    </location>
</feature>
<dbReference type="EMBL" id="FP565575">
    <property type="protein sequence ID" value="CBE68428.1"/>
    <property type="molecule type" value="Genomic_DNA"/>
</dbReference>
<keyword evidence="8" id="KW-0963">Cytoplasm</keyword>
<dbReference type="EC" id="2.7.4.25" evidence="8"/>
<dbReference type="STRING" id="671143.DAMO_1368"/>
<dbReference type="PANTHER" id="PTHR21299">
    <property type="entry name" value="CYTIDYLATE KINASE/PANTOATE-BETA-ALANINE LIGASE"/>
    <property type="match status" value="1"/>
</dbReference>
<evidence type="ECO:0000313" key="11">
    <source>
        <dbReference type="Proteomes" id="UP000006898"/>
    </source>
</evidence>
<feature type="binding site" evidence="8">
    <location>
        <begin position="14"/>
        <end position="22"/>
    </location>
    <ligand>
        <name>ATP</name>
        <dbReference type="ChEBI" id="CHEBI:30616"/>
    </ligand>
</feature>
<comment type="catalytic activity">
    <reaction evidence="7 8">
        <text>CMP + ATP = CDP + ADP</text>
        <dbReference type="Rhea" id="RHEA:11600"/>
        <dbReference type="ChEBI" id="CHEBI:30616"/>
        <dbReference type="ChEBI" id="CHEBI:58069"/>
        <dbReference type="ChEBI" id="CHEBI:60377"/>
        <dbReference type="ChEBI" id="CHEBI:456216"/>
        <dbReference type="EC" id="2.7.4.25"/>
    </reaction>
</comment>
<dbReference type="GO" id="GO:0015949">
    <property type="term" value="P:nucleobase-containing small molecule interconversion"/>
    <property type="evidence" value="ECO:0007669"/>
    <property type="project" value="TreeGrafter"/>
</dbReference>
<dbReference type="AlphaFoldDB" id="D5MF99"/>
<proteinExistence type="inferred from homology"/>
<evidence type="ECO:0000256" key="2">
    <source>
        <dbReference type="ARBA" id="ARBA00022679"/>
    </source>
</evidence>
<keyword evidence="4 8" id="KW-0418">Kinase</keyword>
<dbReference type="InterPro" id="IPR011994">
    <property type="entry name" value="Cytidylate_kinase_dom"/>
</dbReference>
<gene>
    <name evidence="8 10" type="primary">cmk</name>
    <name evidence="10" type="ORF">DAMO_1368</name>
</gene>
<keyword evidence="5 8" id="KW-0067">ATP-binding</keyword>
<dbReference type="GO" id="GO:0005829">
    <property type="term" value="C:cytosol"/>
    <property type="evidence" value="ECO:0007669"/>
    <property type="project" value="TreeGrafter"/>
</dbReference>
<dbReference type="HAMAP" id="MF_00238">
    <property type="entry name" value="Cytidyl_kinase_type1"/>
    <property type="match status" value="1"/>
</dbReference>
<sequence>MRRTTDCLIIAIDGPVGAGKSTAARLLAQRLSYRYIDSGAMYRALTWKALQEGLDLDDERSVRRLADATAIALEPDGDRERILIDGQDVSRQIREREVEQATSKISIYPSVREVMVARQRHMAAQGGIVMDGRDIGTVVFPDADVKFYLTARLEVRAERRYREVQAAGVSRKISDLTEEIESRDARDMGRCTSPLRKADEAMTIDTSDLPISQVVDAMEEEIRRKAADSEGLT</sequence>
<reference evidence="10 11" key="1">
    <citation type="journal article" date="2010" name="Nature">
        <title>Nitrite-driven anaerobic methane oxidation by oxygenic bacteria.</title>
        <authorList>
            <person name="Ettwig K.F."/>
            <person name="Butler M.K."/>
            <person name="Le Paslier D."/>
            <person name="Pelletier E."/>
            <person name="Mangenot S."/>
            <person name="Kuypers M.M.M."/>
            <person name="Schreiber F."/>
            <person name="Dutilh B.E."/>
            <person name="Zedelius J."/>
            <person name="de Beer D."/>
            <person name="Gloerich J."/>
            <person name="Wessels H.J.C.T."/>
            <person name="van Allen T."/>
            <person name="Luesken F."/>
            <person name="Wu M."/>
            <person name="van de Pas-Schoonen K.T."/>
            <person name="Op den Camp H.J.M."/>
            <person name="Janssen-Megens E.M."/>
            <person name="Francoijs K-J."/>
            <person name="Stunnenberg H."/>
            <person name="Weissenbach J."/>
            <person name="Jetten M.S.M."/>
            <person name="Strous M."/>
        </authorList>
    </citation>
    <scope>NUCLEOTIDE SEQUENCE [LARGE SCALE GENOMIC DNA]</scope>
</reference>
<dbReference type="eggNOG" id="COG0283">
    <property type="taxonomic scope" value="Bacteria"/>
</dbReference>
<name>D5MF99_METO1</name>
<dbReference type="SUPFAM" id="SSF52540">
    <property type="entry name" value="P-loop containing nucleoside triphosphate hydrolases"/>
    <property type="match status" value="1"/>
</dbReference>
<dbReference type="GO" id="GO:0005524">
    <property type="term" value="F:ATP binding"/>
    <property type="evidence" value="ECO:0007669"/>
    <property type="project" value="UniProtKB-UniRule"/>
</dbReference>
<evidence type="ECO:0000259" key="9">
    <source>
        <dbReference type="Pfam" id="PF02224"/>
    </source>
</evidence>
<evidence type="ECO:0000256" key="6">
    <source>
        <dbReference type="ARBA" id="ARBA00047615"/>
    </source>
</evidence>
<evidence type="ECO:0000256" key="5">
    <source>
        <dbReference type="ARBA" id="ARBA00022840"/>
    </source>
</evidence>
<evidence type="ECO:0000256" key="3">
    <source>
        <dbReference type="ARBA" id="ARBA00022741"/>
    </source>
</evidence>
<evidence type="ECO:0000256" key="1">
    <source>
        <dbReference type="ARBA" id="ARBA00009427"/>
    </source>
</evidence>
<dbReference type="InterPro" id="IPR003136">
    <property type="entry name" value="Cytidylate_kin"/>
</dbReference>
<evidence type="ECO:0000256" key="7">
    <source>
        <dbReference type="ARBA" id="ARBA00048478"/>
    </source>
</evidence>
<protein>
    <recommendedName>
        <fullName evidence="8">Cytidylate kinase</fullName>
        <shortName evidence="8">CK</shortName>
        <ecNumber evidence="8">2.7.4.25</ecNumber>
    </recommendedName>
    <alternativeName>
        <fullName evidence="8">Cytidine monophosphate kinase</fullName>
        <shortName evidence="8">CMP kinase</shortName>
    </alternativeName>
</protein>
<comment type="subcellular location">
    <subcellularLocation>
        <location evidence="8">Cytoplasm</location>
    </subcellularLocation>
</comment>
<dbReference type="CDD" id="cd02020">
    <property type="entry name" value="CMPK"/>
    <property type="match status" value="1"/>
</dbReference>
<dbReference type="KEGG" id="mox:DAMO_1368"/>
<dbReference type="PATRIC" id="fig|671143.5.peg.1196"/>
<organism evidence="10 11">
    <name type="scientific">Methylomirabilis oxygeniifera</name>
    <dbReference type="NCBI Taxonomy" id="671143"/>
    <lineage>
        <taxon>Bacteria</taxon>
        <taxon>Candidatus Methylomirabilota</taxon>
        <taxon>Candidatus Methylomirabilia</taxon>
        <taxon>Candidatus Methylomirabilales</taxon>
        <taxon>Candidatus Methylomirabilaceae</taxon>
        <taxon>Candidatus Methylomirabilis</taxon>
    </lineage>
</organism>
<comment type="catalytic activity">
    <reaction evidence="6 8">
        <text>dCMP + ATP = dCDP + ADP</text>
        <dbReference type="Rhea" id="RHEA:25094"/>
        <dbReference type="ChEBI" id="CHEBI:30616"/>
        <dbReference type="ChEBI" id="CHEBI:57566"/>
        <dbReference type="ChEBI" id="CHEBI:58593"/>
        <dbReference type="ChEBI" id="CHEBI:456216"/>
        <dbReference type="EC" id="2.7.4.25"/>
    </reaction>
</comment>
<evidence type="ECO:0000256" key="4">
    <source>
        <dbReference type="ARBA" id="ARBA00022777"/>
    </source>
</evidence>
<dbReference type="Gene3D" id="3.40.50.300">
    <property type="entry name" value="P-loop containing nucleotide triphosphate hydrolases"/>
    <property type="match status" value="1"/>
</dbReference>
<evidence type="ECO:0000256" key="8">
    <source>
        <dbReference type="HAMAP-Rule" id="MF_00238"/>
    </source>
</evidence>
<dbReference type="HOGENOM" id="CLU_079959_0_2_0"/>
<keyword evidence="2 8" id="KW-0808">Transferase</keyword>
<evidence type="ECO:0000313" key="10">
    <source>
        <dbReference type="EMBL" id="CBE68428.1"/>
    </source>
</evidence>
<dbReference type="Proteomes" id="UP000006898">
    <property type="component" value="Chromosome"/>
</dbReference>
<comment type="similarity">
    <text evidence="1 8">Belongs to the cytidylate kinase family. Type 1 subfamily.</text>
</comment>